<evidence type="ECO:0000313" key="2">
    <source>
        <dbReference type="Proteomes" id="UP000233343"/>
    </source>
</evidence>
<reference evidence="1 2" key="1">
    <citation type="journal article" date="2010" name="Int. J. Syst. Evol. Microbiol.">
        <title>Bacillus horneckiae sp. nov., isolated from a spacecraft-assembly clean room.</title>
        <authorList>
            <person name="Vaishampayan P."/>
            <person name="Probst A."/>
            <person name="Krishnamurthi S."/>
            <person name="Ghosh S."/>
            <person name="Osman S."/>
            <person name="McDowall A."/>
            <person name="Ruckmani A."/>
            <person name="Mayilraj S."/>
            <person name="Venkateswaran K."/>
        </authorList>
    </citation>
    <scope>NUCLEOTIDE SEQUENCE [LARGE SCALE GENOMIC DNA]</scope>
    <source>
        <strain evidence="2">1PO1SC</strain>
    </source>
</reference>
<dbReference type="AlphaFoldDB" id="A0A2N0ZCF0"/>
<proteinExistence type="predicted"/>
<dbReference type="InterPro" id="IPR046318">
    <property type="entry name" value="DUF5344"/>
</dbReference>
<organism evidence="1 2">
    <name type="scientific">Cytobacillus horneckiae</name>
    <dbReference type="NCBI Taxonomy" id="549687"/>
    <lineage>
        <taxon>Bacteria</taxon>
        <taxon>Bacillati</taxon>
        <taxon>Bacillota</taxon>
        <taxon>Bacilli</taxon>
        <taxon>Bacillales</taxon>
        <taxon>Bacillaceae</taxon>
        <taxon>Cytobacillus</taxon>
    </lineage>
</organism>
<evidence type="ECO:0000313" key="1">
    <source>
        <dbReference type="EMBL" id="PKG27169.1"/>
    </source>
</evidence>
<protein>
    <submittedName>
        <fullName evidence="1">Uncharacterized protein</fullName>
    </submittedName>
</protein>
<accession>A0A2N0ZCF0</accession>
<sequence length="89" mass="10286">MSEIKVVKSEVEAVFKELKSKIDPLDSSNPQICFSESKLDLTEQISNIEQNYYQVIEQYKSLLIKVEQDAWTSIEALFTADLDLARRSR</sequence>
<dbReference type="Proteomes" id="UP000233343">
    <property type="component" value="Unassembled WGS sequence"/>
</dbReference>
<dbReference type="EMBL" id="PISD01000049">
    <property type="protein sequence ID" value="PKG27169.1"/>
    <property type="molecule type" value="Genomic_DNA"/>
</dbReference>
<comment type="caution">
    <text evidence="1">The sequence shown here is derived from an EMBL/GenBank/DDBJ whole genome shotgun (WGS) entry which is preliminary data.</text>
</comment>
<gene>
    <name evidence="1" type="ORF">CWS20_20185</name>
</gene>
<dbReference type="Pfam" id="PF17279">
    <property type="entry name" value="DUF5344"/>
    <property type="match status" value="1"/>
</dbReference>
<name>A0A2N0ZCF0_9BACI</name>
<keyword evidence="2" id="KW-1185">Reference proteome</keyword>
<dbReference type="RefSeq" id="WP_066193057.1">
    <property type="nucleotide sequence ID" value="NZ_JARMMB010000004.1"/>
</dbReference>